<gene>
    <name evidence="4" type="ORF">LCGC14_2784480</name>
</gene>
<evidence type="ECO:0008006" key="5">
    <source>
        <dbReference type="Google" id="ProtNLM"/>
    </source>
</evidence>
<evidence type="ECO:0000313" key="4">
    <source>
        <dbReference type="EMBL" id="KKK84328.1"/>
    </source>
</evidence>
<keyword evidence="1 3" id="KW-0175">Coiled coil</keyword>
<organism evidence="4">
    <name type="scientific">marine sediment metagenome</name>
    <dbReference type="NCBI Taxonomy" id="412755"/>
    <lineage>
        <taxon>unclassified sequences</taxon>
        <taxon>metagenomes</taxon>
        <taxon>ecological metagenomes</taxon>
    </lineage>
</organism>
<reference evidence="4" key="1">
    <citation type="journal article" date="2015" name="Nature">
        <title>Complex archaea that bridge the gap between prokaryotes and eukaryotes.</title>
        <authorList>
            <person name="Spang A."/>
            <person name="Saw J.H."/>
            <person name="Jorgensen S.L."/>
            <person name="Zaremba-Niedzwiedzka K."/>
            <person name="Martijn J."/>
            <person name="Lind A.E."/>
            <person name="van Eijk R."/>
            <person name="Schleper C."/>
            <person name="Guy L."/>
            <person name="Ettema T.J."/>
        </authorList>
    </citation>
    <scope>NUCLEOTIDE SEQUENCE</scope>
</reference>
<dbReference type="PANTHER" id="PTHR30563:SF0">
    <property type="entry name" value="DNA RECOMBINATION PROTEIN RMUC"/>
    <property type="match status" value="1"/>
</dbReference>
<proteinExistence type="predicted"/>
<comment type="caution">
    <text evidence="4">The sequence shown here is derived from an EMBL/GenBank/DDBJ whole genome shotgun (WGS) entry which is preliminary data.</text>
</comment>
<evidence type="ECO:0000256" key="1">
    <source>
        <dbReference type="ARBA" id="ARBA00023054"/>
    </source>
</evidence>
<feature type="coiled-coil region" evidence="3">
    <location>
        <begin position="116"/>
        <end position="143"/>
    </location>
</feature>
<feature type="non-terminal residue" evidence="4">
    <location>
        <position position="183"/>
    </location>
</feature>
<dbReference type="InterPro" id="IPR003798">
    <property type="entry name" value="DNA_recombination_RmuC"/>
</dbReference>
<keyword evidence="2" id="KW-0233">DNA recombination</keyword>
<dbReference type="GO" id="GO:0006310">
    <property type="term" value="P:DNA recombination"/>
    <property type="evidence" value="ECO:0007669"/>
    <property type="project" value="UniProtKB-KW"/>
</dbReference>
<evidence type="ECO:0000256" key="2">
    <source>
        <dbReference type="ARBA" id="ARBA00023172"/>
    </source>
</evidence>
<dbReference type="Pfam" id="PF02646">
    <property type="entry name" value="RmuC"/>
    <property type="match status" value="1"/>
</dbReference>
<accession>A0A0F8YSB7</accession>
<sequence>MEKRLGESFKQVSERLEQVYKGLGEMRNLASGVGDLKKVLTNVKTRGTWGEIRLGNILEQILTPEQYEMNVPTKKNSNDRVEFAIKLPGQDVDKETIVWMPIDSKFPQEDYQRLIDAQEAADKEQAEKSIKNLETRIKSEAKKIKEKYIDPPYTTDFGIMFLPIEGLYAEVLRRPGLCDTLQR</sequence>
<dbReference type="EMBL" id="LAZR01051830">
    <property type="protein sequence ID" value="KKK84328.1"/>
    <property type="molecule type" value="Genomic_DNA"/>
</dbReference>
<evidence type="ECO:0000256" key="3">
    <source>
        <dbReference type="SAM" id="Coils"/>
    </source>
</evidence>
<name>A0A0F8YSB7_9ZZZZ</name>
<protein>
    <recommendedName>
        <fullName evidence="5">DNA recombination protein RmuC</fullName>
    </recommendedName>
</protein>
<dbReference type="PANTHER" id="PTHR30563">
    <property type="entry name" value="DNA RECOMBINATION PROTEIN RMUC"/>
    <property type="match status" value="1"/>
</dbReference>
<dbReference type="AlphaFoldDB" id="A0A0F8YSB7"/>